<accession>A0A919MEF8</accession>
<evidence type="ECO:0000313" key="2">
    <source>
        <dbReference type="Proteomes" id="UP000598174"/>
    </source>
</evidence>
<name>A0A919MEF8_9ACTN</name>
<dbReference type="Proteomes" id="UP000598174">
    <property type="component" value="Unassembled WGS sequence"/>
</dbReference>
<gene>
    <name evidence="1" type="ORF">Afe05nite_86710</name>
</gene>
<evidence type="ECO:0000313" key="1">
    <source>
        <dbReference type="EMBL" id="GIE16831.1"/>
    </source>
</evidence>
<reference evidence="1" key="1">
    <citation type="submission" date="2021-01" db="EMBL/GenBank/DDBJ databases">
        <title>Whole genome shotgun sequence of Actinoplanes ferrugineus NBRC 15555.</title>
        <authorList>
            <person name="Komaki H."/>
            <person name="Tamura T."/>
        </authorList>
    </citation>
    <scope>NUCLEOTIDE SEQUENCE</scope>
    <source>
        <strain evidence="1">NBRC 15555</strain>
    </source>
</reference>
<comment type="caution">
    <text evidence="1">The sequence shown here is derived from an EMBL/GenBank/DDBJ whole genome shotgun (WGS) entry which is preliminary data.</text>
</comment>
<dbReference type="AlphaFoldDB" id="A0A919MEF8"/>
<keyword evidence="2" id="KW-1185">Reference proteome</keyword>
<protein>
    <submittedName>
        <fullName evidence="1">Uncharacterized protein</fullName>
    </submittedName>
</protein>
<sequence>MTAPTRNDRQLETSRGQVSGWFVLAEPGSVYECGSGGVLVNVGEELPVWRHDRGSARRLLLECGLPTDALDALP</sequence>
<organism evidence="1 2">
    <name type="scientific">Paractinoplanes ferrugineus</name>
    <dbReference type="NCBI Taxonomy" id="113564"/>
    <lineage>
        <taxon>Bacteria</taxon>
        <taxon>Bacillati</taxon>
        <taxon>Actinomycetota</taxon>
        <taxon>Actinomycetes</taxon>
        <taxon>Micromonosporales</taxon>
        <taxon>Micromonosporaceae</taxon>
        <taxon>Paractinoplanes</taxon>
    </lineage>
</organism>
<dbReference type="RefSeq" id="WP_203823154.1">
    <property type="nucleotide sequence ID" value="NZ_BAAABP010000003.1"/>
</dbReference>
<proteinExistence type="predicted"/>
<dbReference type="EMBL" id="BOMM01000103">
    <property type="protein sequence ID" value="GIE16831.1"/>
    <property type="molecule type" value="Genomic_DNA"/>
</dbReference>